<sequence>MENNLCLLYCKEQGYMYSGTEISDECHCGDDPYKYGPGNVSDYYNKPDFDCDWECRGDSEQICGGGWSYQCMQQKIDNSKSEVDSNDYVGCFVDTRTRRLLPHQYWLNGNNPPDLENNLCLLYCKEQGYMYFGTQNANQCFCGDDPYQYGPEDVSDYYLGNYDCNKQCCGDSEQICGGGWRLSVYETGYLPLKQGHIQYKLF</sequence>
<keyword evidence="4" id="KW-1133">Transmembrane helix</keyword>
<comment type="subcellular location">
    <subcellularLocation>
        <location evidence="1">Membrane</location>
        <topology evidence="1">Single-pass membrane protein</topology>
    </subcellularLocation>
</comment>
<protein>
    <recommendedName>
        <fullName evidence="7">WSC domain-containing protein</fullName>
    </recommendedName>
</protein>
<keyword evidence="6" id="KW-0325">Glycoprotein</keyword>
<accession>A0A8S3V5X6</accession>
<dbReference type="Pfam" id="PF01822">
    <property type="entry name" value="WSC"/>
    <property type="match status" value="2"/>
</dbReference>
<keyword evidence="2" id="KW-0812">Transmembrane</keyword>
<dbReference type="OrthoDB" id="5985073at2759"/>
<gene>
    <name evidence="8" type="ORF">MEDL_61010</name>
</gene>
<keyword evidence="5" id="KW-0472">Membrane</keyword>
<evidence type="ECO:0000256" key="1">
    <source>
        <dbReference type="ARBA" id="ARBA00004167"/>
    </source>
</evidence>
<comment type="caution">
    <text evidence="8">The sequence shown here is derived from an EMBL/GenBank/DDBJ whole genome shotgun (WGS) entry which is preliminary data.</text>
</comment>
<evidence type="ECO:0000256" key="4">
    <source>
        <dbReference type="ARBA" id="ARBA00022989"/>
    </source>
</evidence>
<evidence type="ECO:0000256" key="6">
    <source>
        <dbReference type="ARBA" id="ARBA00023180"/>
    </source>
</evidence>
<evidence type="ECO:0000256" key="5">
    <source>
        <dbReference type="ARBA" id="ARBA00023136"/>
    </source>
</evidence>
<evidence type="ECO:0000313" key="8">
    <source>
        <dbReference type="EMBL" id="CAG2249212.1"/>
    </source>
</evidence>
<keyword evidence="9" id="KW-1185">Reference proteome</keyword>
<organism evidence="8 9">
    <name type="scientific">Mytilus edulis</name>
    <name type="common">Blue mussel</name>
    <dbReference type="NCBI Taxonomy" id="6550"/>
    <lineage>
        <taxon>Eukaryota</taxon>
        <taxon>Metazoa</taxon>
        <taxon>Spiralia</taxon>
        <taxon>Lophotrochozoa</taxon>
        <taxon>Mollusca</taxon>
        <taxon>Bivalvia</taxon>
        <taxon>Autobranchia</taxon>
        <taxon>Pteriomorphia</taxon>
        <taxon>Mytilida</taxon>
        <taxon>Mytiloidea</taxon>
        <taxon>Mytilidae</taxon>
        <taxon>Mytilinae</taxon>
        <taxon>Mytilus</taxon>
    </lineage>
</organism>
<feature type="domain" description="WSC" evidence="7">
    <location>
        <begin position="85"/>
        <end position="188"/>
    </location>
</feature>
<proteinExistence type="predicted"/>
<dbReference type="PROSITE" id="PS51212">
    <property type="entry name" value="WSC"/>
    <property type="match status" value="2"/>
</dbReference>
<evidence type="ECO:0000259" key="7">
    <source>
        <dbReference type="PROSITE" id="PS51212"/>
    </source>
</evidence>
<evidence type="ECO:0000313" key="9">
    <source>
        <dbReference type="Proteomes" id="UP000683360"/>
    </source>
</evidence>
<dbReference type="SMART" id="SM00321">
    <property type="entry name" value="WSC"/>
    <property type="match status" value="1"/>
</dbReference>
<feature type="domain" description="WSC" evidence="7">
    <location>
        <begin position="1"/>
        <end position="78"/>
    </location>
</feature>
<dbReference type="PANTHER" id="PTHR24269">
    <property type="entry name" value="KREMEN PROTEIN"/>
    <property type="match status" value="1"/>
</dbReference>
<dbReference type="InterPro" id="IPR051836">
    <property type="entry name" value="Kremen_rcpt"/>
</dbReference>
<keyword evidence="3" id="KW-0732">Signal</keyword>
<evidence type="ECO:0000256" key="3">
    <source>
        <dbReference type="ARBA" id="ARBA00022729"/>
    </source>
</evidence>
<reference evidence="8" key="1">
    <citation type="submission" date="2021-03" db="EMBL/GenBank/DDBJ databases">
        <authorList>
            <person name="Bekaert M."/>
        </authorList>
    </citation>
    <scope>NUCLEOTIDE SEQUENCE</scope>
</reference>
<dbReference type="Proteomes" id="UP000683360">
    <property type="component" value="Unassembled WGS sequence"/>
</dbReference>
<evidence type="ECO:0000256" key="2">
    <source>
        <dbReference type="ARBA" id="ARBA00022692"/>
    </source>
</evidence>
<dbReference type="PANTHER" id="PTHR24269:SF16">
    <property type="entry name" value="PROTEIN SLG1"/>
    <property type="match status" value="1"/>
</dbReference>
<dbReference type="InterPro" id="IPR002889">
    <property type="entry name" value="WSC_carb-bd"/>
</dbReference>
<dbReference type="AlphaFoldDB" id="A0A8S3V5X6"/>
<dbReference type="GO" id="GO:0005886">
    <property type="term" value="C:plasma membrane"/>
    <property type="evidence" value="ECO:0007669"/>
    <property type="project" value="TreeGrafter"/>
</dbReference>
<name>A0A8S3V5X6_MYTED</name>
<dbReference type="EMBL" id="CAJPWZ010002967">
    <property type="protein sequence ID" value="CAG2249212.1"/>
    <property type="molecule type" value="Genomic_DNA"/>
</dbReference>